<reference evidence="3 4" key="1">
    <citation type="journal article" date="2013" name="Nature">
        <title>Insights into bilaterian evolution from three spiralian genomes.</title>
        <authorList>
            <person name="Simakov O."/>
            <person name="Marletaz F."/>
            <person name="Cho S.J."/>
            <person name="Edsinger-Gonzales E."/>
            <person name="Havlak P."/>
            <person name="Hellsten U."/>
            <person name="Kuo D.H."/>
            <person name="Larsson T."/>
            <person name="Lv J."/>
            <person name="Arendt D."/>
            <person name="Savage R."/>
            <person name="Osoegawa K."/>
            <person name="de Jong P."/>
            <person name="Grimwood J."/>
            <person name="Chapman J.A."/>
            <person name="Shapiro H."/>
            <person name="Aerts A."/>
            <person name="Otillar R.P."/>
            <person name="Terry A.Y."/>
            <person name="Boore J.L."/>
            <person name="Grigoriev I.V."/>
            <person name="Lindberg D.R."/>
            <person name="Seaver E.C."/>
            <person name="Weisblat D.A."/>
            <person name="Putnam N.H."/>
            <person name="Rokhsar D.S."/>
        </authorList>
    </citation>
    <scope>NUCLEOTIDE SEQUENCE [LARGE SCALE GENOMIC DNA]</scope>
</reference>
<accession>V4A5C0</accession>
<feature type="signal peptide" evidence="1">
    <location>
        <begin position="1"/>
        <end position="20"/>
    </location>
</feature>
<protein>
    <recommendedName>
        <fullName evidence="2">Apple domain-containing protein</fullName>
    </recommendedName>
</protein>
<dbReference type="GeneID" id="20242556"/>
<dbReference type="Proteomes" id="UP000030746">
    <property type="component" value="Unassembled WGS sequence"/>
</dbReference>
<gene>
    <name evidence="3" type="ORF">LOTGIDRAFT_173860</name>
</gene>
<evidence type="ECO:0000256" key="1">
    <source>
        <dbReference type="SAM" id="SignalP"/>
    </source>
</evidence>
<dbReference type="EMBL" id="KB201131">
    <property type="protein sequence ID" value="ESO99118.1"/>
    <property type="molecule type" value="Genomic_DNA"/>
</dbReference>
<dbReference type="SUPFAM" id="SSF49785">
    <property type="entry name" value="Galactose-binding domain-like"/>
    <property type="match status" value="1"/>
</dbReference>
<dbReference type="InterPro" id="IPR008979">
    <property type="entry name" value="Galactose-bd-like_sf"/>
</dbReference>
<dbReference type="KEGG" id="lgi:LOTGIDRAFT_173860"/>
<evidence type="ECO:0000259" key="2">
    <source>
        <dbReference type="Pfam" id="PF00024"/>
    </source>
</evidence>
<sequence length="244" mass="27265">MGRIFTIIGMCLLWLQKTDSQNGGKHKGFKLMLSDYLFDNYVQYLQDGREKLECAMLCVYTPACPSFAYQQDTGECFIYDRIILKDDSKSYNKSVSTFILKRSNEVSDHSVQSTTSNANVAMKALDSDAYTKSLTLEQVNQWWCTNLTKPFFIRMIIVDTDSSLVPQYDVRLGLDNQCSASGLATSSLCNSISTSNIGGADRFGFTFKNCTGIEMKAKTIYLTASSSEPTSLAFYSVSVYPELC</sequence>
<evidence type="ECO:0000313" key="4">
    <source>
        <dbReference type="Proteomes" id="UP000030746"/>
    </source>
</evidence>
<evidence type="ECO:0000313" key="3">
    <source>
        <dbReference type="EMBL" id="ESO99118.1"/>
    </source>
</evidence>
<feature type="chain" id="PRO_5004716597" description="Apple domain-containing protein" evidence="1">
    <location>
        <begin position="21"/>
        <end position="244"/>
    </location>
</feature>
<dbReference type="InterPro" id="IPR003609">
    <property type="entry name" value="Pan_app"/>
</dbReference>
<name>V4A5C0_LOTGI</name>
<keyword evidence="1" id="KW-0732">Signal</keyword>
<dbReference type="HOGENOM" id="CLU_1139112_0_0_1"/>
<keyword evidence="4" id="KW-1185">Reference proteome</keyword>
<dbReference type="RefSeq" id="XP_009050185.1">
    <property type="nucleotide sequence ID" value="XM_009051937.1"/>
</dbReference>
<organism evidence="3 4">
    <name type="scientific">Lottia gigantea</name>
    <name type="common">Giant owl limpet</name>
    <dbReference type="NCBI Taxonomy" id="225164"/>
    <lineage>
        <taxon>Eukaryota</taxon>
        <taxon>Metazoa</taxon>
        <taxon>Spiralia</taxon>
        <taxon>Lophotrochozoa</taxon>
        <taxon>Mollusca</taxon>
        <taxon>Gastropoda</taxon>
        <taxon>Patellogastropoda</taxon>
        <taxon>Lottioidea</taxon>
        <taxon>Lottiidae</taxon>
        <taxon>Lottia</taxon>
    </lineage>
</organism>
<dbReference type="Pfam" id="PF00024">
    <property type="entry name" value="PAN_1"/>
    <property type="match status" value="1"/>
</dbReference>
<dbReference type="CTD" id="20242556"/>
<feature type="domain" description="Apple" evidence="2">
    <location>
        <begin position="49"/>
        <end position="95"/>
    </location>
</feature>
<dbReference type="AlphaFoldDB" id="V4A5C0"/>
<proteinExistence type="predicted"/>